<protein>
    <submittedName>
        <fullName evidence="2">Programmed cell death 6-interacting protein</fullName>
    </submittedName>
</protein>
<dbReference type="InterPro" id="IPR004328">
    <property type="entry name" value="BRO1_dom"/>
</dbReference>
<dbReference type="GO" id="GO:0005768">
    <property type="term" value="C:endosome"/>
    <property type="evidence" value="ECO:0007669"/>
    <property type="project" value="TreeGrafter"/>
</dbReference>
<dbReference type="PROSITE" id="PS51180">
    <property type="entry name" value="BRO1"/>
    <property type="match status" value="1"/>
</dbReference>
<reference evidence="3" key="1">
    <citation type="submission" date="2017-01" db="EMBL/GenBank/DDBJ databases">
        <title>Comparative genomics of anhydrobiosis in the tardigrade Hypsibius dujardini.</title>
        <authorList>
            <person name="Yoshida Y."/>
            <person name="Koutsovoulos G."/>
            <person name="Laetsch D."/>
            <person name="Stevens L."/>
            <person name="Kumar S."/>
            <person name="Horikawa D."/>
            <person name="Ishino K."/>
            <person name="Komine S."/>
            <person name="Tomita M."/>
            <person name="Blaxter M."/>
            <person name="Arakawa K."/>
        </authorList>
    </citation>
    <scope>NUCLEOTIDE SEQUENCE [LARGE SCALE GENOMIC DNA]</scope>
    <source>
        <strain evidence="3">Z151</strain>
    </source>
</reference>
<keyword evidence="3" id="KW-1185">Reference proteome</keyword>
<gene>
    <name evidence="2" type="ORF">BV898_15304</name>
</gene>
<dbReference type="OrthoDB" id="2141925at2759"/>
<dbReference type="Pfam" id="PF03097">
    <property type="entry name" value="BRO1"/>
    <property type="match status" value="1"/>
</dbReference>
<dbReference type="AlphaFoldDB" id="A0A9X6RKD1"/>
<feature type="domain" description="BRO1" evidence="1">
    <location>
        <begin position="5"/>
        <end position="359"/>
    </location>
</feature>
<dbReference type="EMBL" id="MTYJ01000203">
    <property type="protein sequence ID" value="OWA50797.1"/>
    <property type="molecule type" value="Genomic_DNA"/>
</dbReference>
<accession>A0A9X6RKD1</accession>
<evidence type="ECO:0000313" key="2">
    <source>
        <dbReference type="EMBL" id="OWA50797.1"/>
    </source>
</evidence>
<dbReference type="SMART" id="SM01041">
    <property type="entry name" value="BRO1"/>
    <property type="match status" value="1"/>
</dbReference>
<dbReference type="PANTHER" id="PTHR23030">
    <property type="entry name" value="PCD6 INTERACTING PROTEIN-RELATED"/>
    <property type="match status" value="1"/>
</dbReference>
<evidence type="ECO:0000313" key="3">
    <source>
        <dbReference type="Proteomes" id="UP000192578"/>
    </source>
</evidence>
<name>A0A9X6RKD1_HYPEX</name>
<dbReference type="Gene3D" id="1.25.40.280">
    <property type="entry name" value="alix/aip1 like domains"/>
    <property type="match status" value="1"/>
</dbReference>
<evidence type="ECO:0000259" key="1">
    <source>
        <dbReference type="PROSITE" id="PS51180"/>
    </source>
</evidence>
<proteinExistence type="predicted"/>
<dbReference type="InterPro" id="IPR038499">
    <property type="entry name" value="BRO1_sf"/>
</dbReference>
<dbReference type="Proteomes" id="UP000192578">
    <property type="component" value="Unassembled WGS sequence"/>
</dbReference>
<organism evidence="2 3">
    <name type="scientific">Hypsibius exemplaris</name>
    <name type="common">Freshwater tardigrade</name>
    <dbReference type="NCBI Taxonomy" id="2072580"/>
    <lineage>
        <taxon>Eukaryota</taxon>
        <taxon>Metazoa</taxon>
        <taxon>Ecdysozoa</taxon>
        <taxon>Tardigrada</taxon>
        <taxon>Eutardigrada</taxon>
        <taxon>Parachela</taxon>
        <taxon>Hypsibioidea</taxon>
        <taxon>Hypsibiidae</taxon>
        <taxon>Hypsibius</taxon>
    </lineage>
</organism>
<dbReference type="PANTHER" id="PTHR23030:SF39">
    <property type="entry name" value="PROGRAMMED CELL DEATH 6-INTERACTING PROTEIN"/>
    <property type="match status" value="1"/>
</dbReference>
<comment type="caution">
    <text evidence="2">The sequence shown here is derived from an EMBL/GenBank/DDBJ whole genome shotgun (WGS) entry which is preliminary data.</text>
</comment>
<dbReference type="GO" id="GO:0000281">
    <property type="term" value="P:mitotic cytokinesis"/>
    <property type="evidence" value="ECO:0007669"/>
    <property type="project" value="TreeGrafter"/>
</dbReference>
<sequence>MVDKCFLTVPTKRTDESGFLAAPLKKSLAKEYTKQSSDHTLYAIKELEGLRRNAVGRVLDRNEASLEIIYKYYDQLGSLENRFPSVGYQIPFNWMSAFDKTGIFSTHNSLAFEKMCVLFNVAAMMSQVAGNQDLDIDDGLKLSMKYFQLASGTFQFIKDHVVSVIPQGPTPDFTQDTLDALVALMLAQAQEVCFMKAAKDQMKDSVIAKVAAQTGDYYAAALKLMQKDQARPCWDKDWIPLVAAKQAGFLAIAHYYQSLVHKAVLEYGEELSHLKAATDLIVNSRKCFDTVHWPFRNTELAVQRAHESAKRDNDFIYHVVVPEAKKLAAIPRASLVKQVQPAFPLSHGFIELFHPLVPNPTSSCTIC</sequence>